<feature type="compositionally biased region" description="Basic and acidic residues" evidence="1">
    <location>
        <begin position="17"/>
        <end position="31"/>
    </location>
</feature>
<gene>
    <name evidence="2" type="ORF">P167DRAFT_579359</name>
</gene>
<organism evidence="2 3">
    <name type="scientific">Morchella conica CCBAS932</name>
    <dbReference type="NCBI Taxonomy" id="1392247"/>
    <lineage>
        <taxon>Eukaryota</taxon>
        <taxon>Fungi</taxon>
        <taxon>Dikarya</taxon>
        <taxon>Ascomycota</taxon>
        <taxon>Pezizomycotina</taxon>
        <taxon>Pezizomycetes</taxon>
        <taxon>Pezizales</taxon>
        <taxon>Morchellaceae</taxon>
        <taxon>Morchella</taxon>
    </lineage>
</organism>
<protein>
    <submittedName>
        <fullName evidence="2">Uncharacterized protein</fullName>
    </submittedName>
</protein>
<evidence type="ECO:0000313" key="3">
    <source>
        <dbReference type="Proteomes" id="UP000277580"/>
    </source>
</evidence>
<reference evidence="2 3" key="1">
    <citation type="journal article" date="2018" name="Nat. Ecol. Evol.">
        <title>Pezizomycetes genomes reveal the molecular basis of ectomycorrhizal truffle lifestyle.</title>
        <authorList>
            <person name="Murat C."/>
            <person name="Payen T."/>
            <person name="Noel B."/>
            <person name="Kuo A."/>
            <person name="Morin E."/>
            <person name="Chen J."/>
            <person name="Kohler A."/>
            <person name="Krizsan K."/>
            <person name="Balestrini R."/>
            <person name="Da Silva C."/>
            <person name="Montanini B."/>
            <person name="Hainaut M."/>
            <person name="Levati E."/>
            <person name="Barry K.W."/>
            <person name="Belfiori B."/>
            <person name="Cichocki N."/>
            <person name="Clum A."/>
            <person name="Dockter R.B."/>
            <person name="Fauchery L."/>
            <person name="Guy J."/>
            <person name="Iotti M."/>
            <person name="Le Tacon F."/>
            <person name="Lindquist E.A."/>
            <person name="Lipzen A."/>
            <person name="Malagnac F."/>
            <person name="Mello A."/>
            <person name="Molinier V."/>
            <person name="Miyauchi S."/>
            <person name="Poulain J."/>
            <person name="Riccioni C."/>
            <person name="Rubini A."/>
            <person name="Sitrit Y."/>
            <person name="Splivallo R."/>
            <person name="Traeger S."/>
            <person name="Wang M."/>
            <person name="Zifcakova L."/>
            <person name="Wipf D."/>
            <person name="Zambonelli A."/>
            <person name="Paolocci F."/>
            <person name="Nowrousian M."/>
            <person name="Ottonello S."/>
            <person name="Baldrian P."/>
            <person name="Spatafora J.W."/>
            <person name="Henrissat B."/>
            <person name="Nagy L.G."/>
            <person name="Aury J.M."/>
            <person name="Wincker P."/>
            <person name="Grigoriev I.V."/>
            <person name="Bonfante P."/>
            <person name="Martin F.M."/>
        </authorList>
    </citation>
    <scope>NUCLEOTIDE SEQUENCE [LARGE SCALE GENOMIC DNA]</scope>
    <source>
        <strain evidence="2 3">CCBAS932</strain>
    </source>
</reference>
<feature type="region of interest" description="Disordered" evidence="1">
    <location>
        <begin position="1"/>
        <end position="35"/>
    </location>
</feature>
<dbReference type="AlphaFoldDB" id="A0A3N4KCY3"/>
<evidence type="ECO:0000313" key="2">
    <source>
        <dbReference type="EMBL" id="RPB07348.1"/>
    </source>
</evidence>
<name>A0A3N4KCY3_9PEZI</name>
<sequence>MRGAKDPNNVRQNVQYVEKKNGGKPAGDSRENPVVTGMDLGMAKAQEASTNAFGDALPGDK</sequence>
<dbReference type="Proteomes" id="UP000277580">
    <property type="component" value="Unassembled WGS sequence"/>
</dbReference>
<dbReference type="EMBL" id="ML119186">
    <property type="protein sequence ID" value="RPB07348.1"/>
    <property type="molecule type" value="Genomic_DNA"/>
</dbReference>
<dbReference type="InParanoid" id="A0A3N4KCY3"/>
<proteinExistence type="predicted"/>
<keyword evidence="3" id="KW-1185">Reference proteome</keyword>
<evidence type="ECO:0000256" key="1">
    <source>
        <dbReference type="SAM" id="MobiDB-lite"/>
    </source>
</evidence>
<accession>A0A3N4KCY3</accession>